<dbReference type="AlphaFoldDB" id="A0A812REK8"/>
<evidence type="ECO:0000313" key="3">
    <source>
        <dbReference type="Proteomes" id="UP000604046"/>
    </source>
</evidence>
<dbReference type="Proteomes" id="UP000604046">
    <property type="component" value="Unassembled WGS sequence"/>
</dbReference>
<comment type="caution">
    <text evidence="2">The sequence shown here is derived from an EMBL/GenBank/DDBJ whole genome shotgun (WGS) entry which is preliminary data.</text>
</comment>
<dbReference type="OrthoDB" id="413581at2759"/>
<sequence>MLPVVRAVEGGSGTVQCTFSANIRDEGFNKALTEAARLDPPGPLFELLKSGIQDLASRSFDVETFDRLRRDLAVPGWDDETLAAVCGTAECPRTLAQEVDVDPKGARRLPKDAGNVLLQAFVGHDVKTGSDRVFVEATGPWHRVTWLETSMMQVIYETFFRLRMRERYGSEDSVWYSRWLAEAYLRCARSVLAAQESKMRGVIMTGRRTGALPLMMLQGMFILNSFRDPEGKSLCLGTSSVTAHYWLKDAGVPPELLPVPAGTHAHELSMVCSAVLADVDDAAGLPMSQAVGHALYFLCSRPQGDVRDAARKALMPMLPDTLGTRSFLRTVSQLTVPQGPHKGEPLLSVIGAARQDSGSLEAFAAVVKEFGFKGGLMASEVEVPQNLLDASALGYTTFGAGGFFGDSEKAWDKNGSNISMAIKVLVVHVNGERTAVDPVKTGDPSKGGEGKFEADGLMSVERLDALKARTKLMQEAEAKLPVAELQALFERTCCRFRVAS</sequence>
<keyword evidence="3" id="KW-1185">Reference proteome</keyword>
<evidence type="ECO:0008006" key="4">
    <source>
        <dbReference type="Google" id="ProtNLM"/>
    </source>
</evidence>
<proteinExistence type="predicted"/>
<reference evidence="2" key="1">
    <citation type="submission" date="2021-02" db="EMBL/GenBank/DDBJ databases">
        <authorList>
            <person name="Dougan E. K."/>
            <person name="Rhodes N."/>
            <person name="Thang M."/>
            <person name="Chan C."/>
        </authorList>
    </citation>
    <scope>NUCLEOTIDE SEQUENCE</scope>
</reference>
<evidence type="ECO:0000256" key="1">
    <source>
        <dbReference type="ARBA" id="ARBA00004790"/>
    </source>
</evidence>
<gene>
    <name evidence="2" type="ORF">SNAT2548_LOCUS23768</name>
</gene>
<accession>A0A812REK8</accession>
<name>A0A812REK8_9DINO</name>
<organism evidence="2 3">
    <name type="scientific">Symbiodinium natans</name>
    <dbReference type="NCBI Taxonomy" id="878477"/>
    <lineage>
        <taxon>Eukaryota</taxon>
        <taxon>Sar</taxon>
        <taxon>Alveolata</taxon>
        <taxon>Dinophyceae</taxon>
        <taxon>Suessiales</taxon>
        <taxon>Symbiodiniaceae</taxon>
        <taxon>Symbiodinium</taxon>
    </lineage>
</organism>
<protein>
    <recommendedName>
        <fullName evidence="4">Nicotinate phosphoribosyltransferase</fullName>
    </recommendedName>
</protein>
<dbReference type="UniPathway" id="UPA00253"/>
<dbReference type="GO" id="GO:0009435">
    <property type="term" value="P:NAD+ biosynthetic process"/>
    <property type="evidence" value="ECO:0007669"/>
    <property type="project" value="UniProtKB-UniPathway"/>
</dbReference>
<comment type="pathway">
    <text evidence="1">Cofactor biosynthesis; NAD(+) biosynthesis.</text>
</comment>
<dbReference type="Gene3D" id="3.20.140.10">
    <property type="entry name" value="nicotinate phosphoribosyltransferase"/>
    <property type="match status" value="1"/>
</dbReference>
<evidence type="ECO:0000313" key="2">
    <source>
        <dbReference type="EMBL" id="CAE7437387.1"/>
    </source>
</evidence>
<dbReference type="EMBL" id="CAJNDS010002334">
    <property type="protein sequence ID" value="CAE7437387.1"/>
    <property type="molecule type" value="Genomic_DNA"/>
</dbReference>
<dbReference type="SUPFAM" id="SSF51690">
    <property type="entry name" value="Nicotinate/Quinolinate PRTase C-terminal domain-like"/>
    <property type="match status" value="1"/>
</dbReference>
<dbReference type="InterPro" id="IPR036068">
    <property type="entry name" value="Nicotinate_pribotase-like_C"/>
</dbReference>